<dbReference type="GO" id="GO:0008168">
    <property type="term" value="F:methyltransferase activity"/>
    <property type="evidence" value="ECO:0007669"/>
    <property type="project" value="UniProtKB-KW"/>
</dbReference>
<gene>
    <name evidence="2" type="ORF">MB84_29050</name>
</gene>
<reference evidence="2" key="1">
    <citation type="submission" date="2016-06" db="EMBL/GenBank/DDBJ databases">
        <title>Pandoraea oxalativorans DSM 23570 Genome Sequencing.</title>
        <authorList>
            <person name="Ee R."/>
            <person name="Lim Y.-L."/>
            <person name="Yong D."/>
            <person name="Yin W.-F."/>
            <person name="Chan K.-G."/>
        </authorList>
    </citation>
    <scope>NUCLEOTIDE SEQUENCE</scope>
    <source>
        <strain evidence="2">DSM 23570</strain>
        <plasmid evidence="2">pPO70-1</plasmid>
    </source>
</reference>
<name>A0A0G3IE48_9BURK</name>
<evidence type="ECO:0000313" key="2">
    <source>
        <dbReference type="EMBL" id="AKK24828.1"/>
    </source>
</evidence>
<dbReference type="InterPro" id="IPR029063">
    <property type="entry name" value="SAM-dependent_MTases_sf"/>
</dbReference>
<dbReference type="PANTHER" id="PTHR34203">
    <property type="entry name" value="METHYLTRANSFERASE, FKBM FAMILY PROTEIN"/>
    <property type="match status" value="1"/>
</dbReference>
<accession>A0A0G3IE48</accession>
<dbReference type="AlphaFoldDB" id="A0A0G3IE48"/>
<dbReference type="Gene3D" id="3.40.50.150">
    <property type="entry name" value="Vaccinia Virus protein VP39"/>
    <property type="match status" value="1"/>
</dbReference>
<keyword evidence="2" id="KW-0489">Methyltransferase</keyword>
<geneLocation type="plasmid" evidence="2 3">
    <name>pPO70-1</name>
</geneLocation>
<dbReference type="KEGG" id="pox:MB84_29050"/>
<keyword evidence="3" id="KW-1185">Reference proteome</keyword>
<dbReference type="RefSeq" id="WP_052654438.1">
    <property type="nucleotide sequence ID" value="NZ_CP011518.2"/>
</dbReference>
<proteinExistence type="predicted"/>
<dbReference type="EMBL" id="CP011518">
    <property type="protein sequence ID" value="AKK24828.1"/>
    <property type="molecule type" value="Genomic_DNA"/>
</dbReference>
<protein>
    <submittedName>
        <fullName evidence="2">FkbM family methyltransferase</fullName>
    </submittedName>
</protein>
<keyword evidence="2" id="KW-0808">Transferase</keyword>
<dbReference type="InterPro" id="IPR052514">
    <property type="entry name" value="SAM-dependent_MTase"/>
</dbReference>
<sequence length="273" mass="29687">MSFPSRPLAFILAASNHGPLIVNRHDHNVNACGQRYGVGHDLLDQSAYCTAEVAFACALLGQRRRYFGDGVVALDGGANVGVHTIEWARYMHGWGRVLSFEAQEIIYYALAGNIVLNNCLNARASLAALGERCGDLVVPRPDYFAHGSFGSLELRQHASTEDIGQRISYDPSDGTRVPMLSIDSLELARVDLLKLDVEGMELEVLRGARQTLLSWRPILMVEVIKSDGAAIEGLLGDLGYRCFAAGMNLIAVHTGDPVLSHISVREDGVIVLM</sequence>
<keyword evidence="2" id="KW-0614">Plasmid</keyword>
<dbReference type="Pfam" id="PF05050">
    <property type="entry name" value="Methyltransf_21"/>
    <property type="match status" value="1"/>
</dbReference>
<dbReference type="PATRIC" id="fig|573737.6.peg.5790"/>
<dbReference type="InterPro" id="IPR006342">
    <property type="entry name" value="FkbM_mtfrase"/>
</dbReference>
<dbReference type="PANTHER" id="PTHR34203:SF15">
    <property type="entry name" value="SLL1173 PROTEIN"/>
    <property type="match status" value="1"/>
</dbReference>
<organism evidence="2 3">
    <name type="scientific">Pandoraea oxalativorans</name>
    <dbReference type="NCBI Taxonomy" id="573737"/>
    <lineage>
        <taxon>Bacteria</taxon>
        <taxon>Pseudomonadati</taxon>
        <taxon>Pseudomonadota</taxon>
        <taxon>Betaproteobacteria</taxon>
        <taxon>Burkholderiales</taxon>
        <taxon>Burkholderiaceae</taxon>
        <taxon>Pandoraea</taxon>
    </lineage>
</organism>
<dbReference type="SUPFAM" id="SSF53335">
    <property type="entry name" value="S-adenosyl-L-methionine-dependent methyltransferases"/>
    <property type="match status" value="1"/>
</dbReference>
<dbReference type="Proteomes" id="UP000035050">
    <property type="component" value="Plasmid pPO70-1"/>
</dbReference>
<dbReference type="NCBIfam" id="TIGR01444">
    <property type="entry name" value="fkbM_fam"/>
    <property type="match status" value="1"/>
</dbReference>
<dbReference type="OrthoDB" id="7016221at2"/>
<evidence type="ECO:0000259" key="1">
    <source>
        <dbReference type="Pfam" id="PF05050"/>
    </source>
</evidence>
<evidence type="ECO:0000313" key="3">
    <source>
        <dbReference type="Proteomes" id="UP000035050"/>
    </source>
</evidence>
<dbReference type="GO" id="GO:0032259">
    <property type="term" value="P:methylation"/>
    <property type="evidence" value="ECO:0007669"/>
    <property type="project" value="UniProtKB-KW"/>
</dbReference>
<feature type="domain" description="Methyltransferase FkbM" evidence="1">
    <location>
        <begin position="75"/>
        <end position="242"/>
    </location>
</feature>